<keyword evidence="2" id="KW-1185">Reference proteome</keyword>
<dbReference type="AlphaFoldDB" id="A0A059FCQ5"/>
<name>A0A059FCQ5_9PROT</name>
<dbReference type="PATRIC" id="fig|1280950.3.peg.3158"/>
<protein>
    <recommendedName>
        <fullName evidence="3">Nucleoside-diphosphate sugar epimerase</fullName>
    </recommendedName>
</protein>
<accession>A0A059FCQ5</accession>
<organism evidence="1 2">
    <name type="scientific">Hyphomonas johnsonii MHS-2</name>
    <dbReference type="NCBI Taxonomy" id="1280950"/>
    <lineage>
        <taxon>Bacteria</taxon>
        <taxon>Pseudomonadati</taxon>
        <taxon>Pseudomonadota</taxon>
        <taxon>Alphaproteobacteria</taxon>
        <taxon>Hyphomonadales</taxon>
        <taxon>Hyphomonadaceae</taxon>
        <taxon>Hyphomonas</taxon>
    </lineage>
</organism>
<gene>
    <name evidence="1" type="ORF">HJO_15728</name>
</gene>
<dbReference type="STRING" id="1280950.HJO_15728"/>
<evidence type="ECO:0000313" key="1">
    <source>
        <dbReference type="EMBL" id="KCZ88326.1"/>
    </source>
</evidence>
<dbReference type="OrthoDB" id="272235at2"/>
<dbReference type="EMBL" id="ARYK01000010">
    <property type="protein sequence ID" value="KCZ88326.1"/>
    <property type="molecule type" value="Genomic_DNA"/>
</dbReference>
<dbReference type="PANTHER" id="PTHR33986">
    <property type="entry name" value="OS02G0535700 PROTEIN"/>
    <property type="match status" value="1"/>
</dbReference>
<evidence type="ECO:0000313" key="2">
    <source>
        <dbReference type="Proteomes" id="UP000025171"/>
    </source>
</evidence>
<proteinExistence type="predicted"/>
<dbReference type="InterPro" id="IPR009367">
    <property type="entry name" value="Elm1-like"/>
</dbReference>
<sequence>MSGGGPLGPSVWAVSDGRAGNAAQVRAVMQALGETRRWMRIAHIEGAGHRADPVTLTPRAPFVWLPADAWPWPLQSLPAAQRALIAPPWPTVWIAAGRRSAAITRAVRKHSGGKTLTVQILDPKISPDNFDLLVTPVHDGVTGDNVIQTIGSPSYFAPDLIEDAGQAFADLADERGKSAIIILGGDSKTHTFSQAAAERLDAQLRELAGLGWRLRITTSRRTPLPAISRFRTLADQVGARFWAGPEDGPNPYLAWLTFSDVAVVTEDSANMLSDVAWHGLPVHIARLEGRADKFDRLHQSLIDHGAARWFDGTLATWPYPPLREADRVADAIVAKLLERYPQPAMPASGTHAAPPDWMS</sequence>
<dbReference type="RefSeq" id="WP_035618872.1">
    <property type="nucleotide sequence ID" value="NZ_ARYK01000010.1"/>
</dbReference>
<evidence type="ECO:0008006" key="3">
    <source>
        <dbReference type="Google" id="ProtNLM"/>
    </source>
</evidence>
<dbReference type="Pfam" id="PF06258">
    <property type="entry name" value="Mito_fiss_Elm1"/>
    <property type="match status" value="1"/>
</dbReference>
<comment type="caution">
    <text evidence="1">The sequence shown here is derived from an EMBL/GenBank/DDBJ whole genome shotgun (WGS) entry which is preliminary data.</text>
</comment>
<dbReference type="eggNOG" id="COG3660">
    <property type="taxonomic scope" value="Bacteria"/>
</dbReference>
<reference evidence="1 2" key="1">
    <citation type="journal article" date="2014" name="Antonie Van Leeuwenhoek">
        <title>Hyphomonas beringensis sp. nov. and Hyphomonas chukchiensis sp. nov., isolated from surface seawater of the Bering Sea and Chukchi Sea.</title>
        <authorList>
            <person name="Li C."/>
            <person name="Lai Q."/>
            <person name="Li G."/>
            <person name="Dong C."/>
            <person name="Wang J."/>
            <person name="Liao Y."/>
            <person name="Shao Z."/>
        </authorList>
    </citation>
    <scope>NUCLEOTIDE SEQUENCE [LARGE SCALE GENOMIC DNA]</scope>
    <source>
        <strain evidence="1 2">MHS-2</strain>
    </source>
</reference>
<dbReference type="PANTHER" id="PTHR33986:SF15">
    <property type="entry name" value="MITOCHONDRIAL FISSION PROTEIN ELM1"/>
    <property type="match status" value="1"/>
</dbReference>
<dbReference type="Proteomes" id="UP000025171">
    <property type="component" value="Unassembled WGS sequence"/>
</dbReference>